<evidence type="ECO:0000256" key="2">
    <source>
        <dbReference type="ARBA" id="ARBA00022475"/>
    </source>
</evidence>
<dbReference type="Proteomes" id="UP001365405">
    <property type="component" value="Unassembled WGS sequence"/>
</dbReference>
<protein>
    <submittedName>
        <fullName evidence="12">Molybdenum ABC transporter ATP-binding protein</fullName>
    </submittedName>
</protein>
<evidence type="ECO:0000256" key="7">
    <source>
        <dbReference type="ARBA" id="ARBA00022967"/>
    </source>
</evidence>
<dbReference type="InterPro" id="IPR027417">
    <property type="entry name" value="P-loop_NTPase"/>
</dbReference>
<keyword evidence="5" id="KW-0547">Nucleotide-binding</keyword>
<reference evidence="12 13" key="1">
    <citation type="submission" date="2024-04" db="EMBL/GenBank/DDBJ databases">
        <title>Novel species of the genus Ideonella isolated from streams.</title>
        <authorList>
            <person name="Lu H."/>
        </authorList>
    </citation>
    <scope>NUCLEOTIDE SEQUENCE [LARGE SCALE GENOMIC DNA]</scope>
    <source>
        <strain evidence="12 13">DXS22W</strain>
    </source>
</reference>
<dbReference type="PROSITE" id="PS50893">
    <property type="entry name" value="ABC_TRANSPORTER_2"/>
    <property type="match status" value="1"/>
</dbReference>
<dbReference type="Gene3D" id="3.40.50.300">
    <property type="entry name" value="P-loop containing nucleotide triphosphate hydrolases"/>
    <property type="match status" value="1"/>
</dbReference>
<keyword evidence="2" id="KW-1003">Cell membrane</keyword>
<evidence type="ECO:0000256" key="9">
    <source>
        <dbReference type="PROSITE-ProRule" id="PRU01213"/>
    </source>
</evidence>
<dbReference type="RefSeq" id="WP_341409285.1">
    <property type="nucleotide sequence ID" value="NZ_JBBUTH010000002.1"/>
</dbReference>
<dbReference type="GO" id="GO:0005524">
    <property type="term" value="F:ATP binding"/>
    <property type="evidence" value="ECO:0007669"/>
    <property type="project" value="UniProtKB-KW"/>
</dbReference>
<evidence type="ECO:0000256" key="4">
    <source>
        <dbReference type="ARBA" id="ARBA00022519"/>
    </source>
</evidence>
<keyword evidence="6 12" id="KW-0067">ATP-binding</keyword>
<keyword evidence="7" id="KW-1278">Translocase</keyword>
<dbReference type="Gene3D" id="2.40.50.100">
    <property type="match status" value="1"/>
</dbReference>
<dbReference type="InterPro" id="IPR008995">
    <property type="entry name" value="Mo/tungstate-bd_C_term_dom"/>
</dbReference>
<feature type="domain" description="Mop" evidence="11">
    <location>
        <begin position="291"/>
        <end position="368"/>
    </location>
</feature>
<dbReference type="EMBL" id="JBBUTH010000002">
    <property type="protein sequence ID" value="MEK8049605.1"/>
    <property type="molecule type" value="Genomic_DNA"/>
</dbReference>
<dbReference type="InterPro" id="IPR017871">
    <property type="entry name" value="ABC_transporter-like_CS"/>
</dbReference>
<organism evidence="12 13">
    <name type="scientific">Pseudaquabacterium inlustre</name>
    <dbReference type="NCBI Taxonomy" id="2984192"/>
    <lineage>
        <taxon>Bacteria</taxon>
        <taxon>Pseudomonadati</taxon>
        <taxon>Pseudomonadota</taxon>
        <taxon>Betaproteobacteria</taxon>
        <taxon>Burkholderiales</taxon>
        <taxon>Sphaerotilaceae</taxon>
        <taxon>Pseudaquabacterium</taxon>
    </lineage>
</organism>
<dbReference type="PANTHER" id="PTHR43514:SF10">
    <property type="entry name" value="MOLYBDENUM IMPORT ATP-BINDING PROTEIN MODC 2"/>
    <property type="match status" value="1"/>
</dbReference>
<evidence type="ECO:0000259" key="10">
    <source>
        <dbReference type="PROSITE" id="PS50893"/>
    </source>
</evidence>
<dbReference type="InterPro" id="IPR011868">
    <property type="entry name" value="ModC_ABC_ATP-bd"/>
</dbReference>
<feature type="domain" description="ABC transporter" evidence="10">
    <location>
        <begin position="4"/>
        <end position="232"/>
    </location>
</feature>
<dbReference type="SMART" id="SM00382">
    <property type="entry name" value="AAA"/>
    <property type="match status" value="1"/>
</dbReference>
<comment type="caution">
    <text evidence="12">The sequence shown here is derived from an EMBL/GenBank/DDBJ whole genome shotgun (WGS) entry which is preliminary data.</text>
</comment>
<dbReference type="InterPro" id="IPR005116">
    <property type="entry name" value="Transp-assoc_OB_typ1"/>
</dbReference>
<name>A0ABU9CH05_9BURK</name>
<dbReference type="InterPro" id="IPR050334">
    <property type="entry name" value="Molybdenum_import_ModC"/>
</dbReference>
<dbReference type="PROSITE" id="PS00211">
    <property type="entry name" value="ABC_TRANSPORTER_1"/>
    <property type="match status" value="1"/>
</dbReference>
<gene>
    <name evidence="12" type="primary">modC</name>
    <name evidence="12" type="ORF">AACH10_05080</name>
</gene>
<dbReference type="Pfam" id="PF03459">
    <property type="entry name" value="TOBE"/>
    <property type="match status" value="1"/>
</dbReference>
<evidence type="ECO:0000256" key="6">
    <source>
        <dbReference type="ARBA" id="ARBA00022840"/>
    </source>
</evidence>
<evidence type="ECO:0000256" key="8">
    <source>
        <dbReference type="ARBA" id="ARBA00023136"/>
    </source>
</evidence>
<evidence type="ECO:0000313" key="12">
    <source>
        <dbReference type="EMBL" id="MEK8049605.1"/>
    </source>
</evidence>
<keyword evidence="8" id="KW-0472">Membrane</keyword>
<dbReference type="SUPFAM" id="SSF52540">
    <property type="entry name" value="P-loop containing nucleoside triphosphate hydrolases"/>
    <property type="match status" value="1"/>
</dbReference>
<dbReference type="PROSITE" id="PS51866">
    <property type="entry name" value="MOP"/>
    <property type="match status" value="1"/>
</dbReference>
<dbReference type="NCBIfam" id="TIGR02142">
    <property type="entry name" value="modC_ABC"/>
    <property type="match status" value="1"/>
</dbReference>
<keyword evidence="1" id="KW-0813">Transport</keyword>
<evidence type="ECO:0000313" key="13">
    <source>
        <dbReference type="Proteomes" id="UP001365405"/>
    </source>
</evidence>
<keyword evidence="3 9" id="KW-0500">Molybdenum</keyword>
<dbReference type="InterPro" id="IPR003439">
    <property type="entry name" value="ABC_transporter-like_ATP-bd"/>
</dbReference>
<evidence type="ECO:0000256" key="1">
    <source>
        <dbReference type="ARBA" id="ARBA00022448"/>
    </source>
</evidence>
<proteinExistence type="predicted"/>
<evidence type="ECO:0000256" key="5">
    <source>
        <dbReference type="ARBA" id="ARBA00022741"/>
    </source>
</evidence>
<evidence type="ECO:0000259" key="11">
    <source>
        <dbReference type="PROSITE" id="PS51866"/>
    </source>
</evidence>
<keyword evidence="13" id="KW-1185">Reference proteome</keyword>
<dbReference type="Pfam" id="PF00005">
    <property type="entry name" value="ABC_tran"/>
    <property type="match status" value="1"/>
</dbReference>
<keyword evidence="4" id="KW-0997">Cell inner membrane</keyword>
<dbReference type="InterPro" id="IPR003593">
    <property type="entry name" value="AAA+_ATPase"/>
</dbReference>
<dbReference type="PANTHER" id="PTHR43514">
    <property type="entry name" value="ABC TRANSPORTER I FAMILY MEMBER 10"/>
    <property type="match status" value="1"/>
</dbReference>
<evidence type="ECO:0000256" key="3">
    <source>
        <dbReference type="ARBA" id="ARBA00022505"/>
    </source>
</evidence>
<accession>A0ABU9CH05</accession>
<dbReference type="SUPFAM" id="SSF50331">
    <property type="entry name" value="MOP-like"/>
    <property type="match status" value="1"/>
</dbReference>
<dbReference type="InterPro" id="IPR004606">
    <property type="entry name" value="Mop_domain"/>
</dbReference>
<sequence>MIEARLRLPRRDFTLDVDLTLPGQGVSVLFGPSGCGKTTVLRALAGLERAAGRVVVDGQVWQDDAAGVFVPTHRRPLGYVIQEAALFPHLDVAANLAYGRQRSGADAQRIALDSVVDLLGIGPLMARRPATLSGGERQRVAIARALATGPRLLLMDEPLAALDAQRKAEILPYLERLHRELALPVVLVTHAMDEAARLAHHLVLLAQGRVLAAGPVAELLARPDLPLARQDEAGVVIDAAVAEHDARYGLTRIGFAGGGLWLGESAVPVGQRVRARVLARDVSVARQPPQESSVLNVLPVVLESLHADRSTALLRLAVRADLADAGDAAPPGEAPVHLLARITRRSLETLALQPGEALYAQVKGAALM</sequence>